<dbReference type="OrthoDB" id="5180777at2"/>
<keyword evidence="1" id="KW-0472">Membrane</keyword>
<accession>A0A4S8Q368</accession>
<sequence>MGEVTIRLNRSGLEQGRMWQAVLAAVAILLPMAIWAGTERLIGSTTQALDPDEAISLQSFPVDSASLEFHVPGEGWTTGVGLSAQQRALSNGRTSATVEVDANVDSLRTLLDRRSDRLTSSQVGLAATNVREYENEESGLEGYRADLYGRDSAGSIVVVGNGKGAAASLIVLAPSDKLKAATAGADDFVASFKLEGE</sequence>
<reference evidence="2 3" key="2">
    <citation type="submission" date="2019-05" db="EMBL/GenBank/DDBJ databases">
        <title>Glycomyces buryatensis sp. nov.</title>
        <authorList>
            <person name="Nikitina E."/>
        </authorList>
    </citation>
    <scope>NUCLEOTIDE SEQUENCE [LARGE SCALE GENOMIC DNA]</scope>
    <source>
        <strain evidence="2 3">18</strain>
    </source>
</reference>
<evidence type="ECO:0000256" key="1">
    <source>
        <dbReference type="SAM" id="Phobius"/>
    </source>
</evidence>
<keyword evidence="1" id="KW-1133">Transmembrane helix</keyword>
<evidence type="ECO:0000313" key="2">
    <source>
        <dbReference type="EMBL" id="THV38558.1"/>
    </source>
</evidence>
<comment type="caution">
    <text evidence="2">The sequence shown here is derived from an EMBL/GenBank/DDBJ whole genome shotgun (WGS) entry which is preliminary data.</text>
</comment>
<feature type="transmembrane region" description="Helical" evidence="1">
    <location>
        <begin position="21"/>
        <end position="38"/>
    </location>
</feature>
<keyword evidence="1" id="KW-0812">Transmembrane</keyword>
<gene>
    <name evidence="2" type="ORF">FAB82_19145</name>
</gene>
<proteinExistence type="predicted"/>
<dbReference type="RefSeq" id="WP_136536141.1">
    <property type="nucleotide sequence ID" value="NZ_STGY01000067.1"/>
</dbReference>
<reference evidence="3" key="1">
    <citation type="submission" date="2019-04" db="EMBL/GenBank/DDBJ databases">
        <title>Nocardioides xinjiangensis sp. nov.</title>
        <authorList>
            <person name="Liu S."/>
        </authorList>
    </citation>
    <scope>NUCLEOTIDE SEQUENCE [LARGE SCALE GENOMIC DNA]</scope>
    <source>
        <strain evidence="3">18</strain>
    </source>
</reference>
<organism evidence="2 3">
    <name type="scientific">Glycomyces buryatensis</name>
    <dbReference type="NCBI Taxonomy" id="2570927"/>
    <lineage>
        <taxon>Bacteria</taxon>
        <taxon>Bacillati</taxon>
        <taxon>Actinomycetota</taxon>
        <taxon>Actinomycetes</taxon>
        <taxon>Glycomycetales</taxon>
        <taxon>Glycomycetaceae</taxon>
        <taxon>Glycomyces</taxon>
    </lineage>
</organism>
<protein>
    <submittedName>
        <fullName evidence="2">Uncharacterized protein</fullName>
    </submittedName>
</protein>
<evidence type="ECO:0000313" key="3">
    <source>
        <dbReference type="Proteomes" id="UP000308760"/>
    </source>
</evidence>
<name>A0A4S8Q368_9ACTN</name>
<dbReference type="AlphaFoldDB" id="A0A4S8Q368"/>
<keyword evidence="3" id="KW-1185">Reference proteome</keyword>
<dbReference type="EMBL" id="STGY01000067">
    <property type="protein sequence ID" value="THV38558.1"/>
    <property type="molecule type" value="Genomic_DNA"/>
</dbReference>
<dbReference type="Proteomes" id="UP000308760">
    <property type="component" value="Unassembled WGS sequence"/>
</dbReference>